<gene>
    <name evidence="1" type="ORF">MRB53_019138</name>
</gene>
<organism evidence="1 2">
    <name type="scientific">Persea americana</name>
    <name type="common">Avocado</name>
    <dbReference type="NCBI Taxonomy" id="3435"/>
    <lineage>
        <taxon>Eukaryota</taxon>
        <taxon>Viridiplantae</taxon>
        <taxon>Streptophyta</taxon>
        <taxon>Embryophyta</taxon>
        <taxon>Tracheophyta</taxon>
        <taxon>Spermatophyta</taxon>
        <taxon>Magnoliopsida</taxon>
        <taxon>Magnoliidae</taxon>
        <taxon>Laurales</taxon>
        <taxon>Lauraceae</taxon>
        <taxon>Persea</taxon>
    </lineage>
</organism>
<name>A0ACC2M9Q4_PERAE</name>
<proteinExistence type="predicted"/>
<protein>
    <submittedName>
        <fullName evidence="1">Uncharacterized protein</fullName>
    </submittedName>
</protein>
<dbReference type="Proteomes" id="UP001234297">
    <property type="component" value="Chromosome 5"/>
</dbReference>
<comment type="caution">
    <text evidence="1">The sequence shown here is derived from an EMBL/GenBank/DDBJ whole genome shotgun (WGS) entry which is preliminary data.</text>
</comment>
<reference evidence="1 2" key="1">
    <citation type="journal article" date="2022" name="Hortic Res">
        <title>A haplotype resolved chromosomal level avocado genome allows analysis of novel avocado genes.</title>
        <authorList>
            <person name="Nath O."/>
            <person name="Fletcher S.J."/>
            <person name="Hayward A."/>
            <person name="Shaw L.M."/>
            <person name="Masouleh A.K."/>
            <person name="Furtado A."/>
            <person name="Henry R.J."/>
            <person name="Mitter N."/>
        </authorList>
    </citation>
    <scope>NUCLEOTIDE SEQUENCE [LARGE SCALE GENOMIC DNA]</scope>
    <source>
        <strain evidence="2">cv. Hass</strain>
    </source>
</reference>
<evidence type="ECO:0000313" key="1">
    <source>
        <dbReference type="EMBL" id="KAJ8642444.1"/>
    </source>
</evidence>
<keyword evidence="2" id="KW-1185">Reference proteome</keyword>
<evidence type="ECO:0000313" key="2">
    <source>
        <dbReference type="Proteomes" id="UP001234297"/>
    </source>
</evidence>
<dbReference type="EMBL" id="CM056813">
    <property type="protein sequence ID" value="KAJ8642444.1"/>
    <property type="molecule type" value="Genomic_DNA"/>
</dbReference>
<accession>A0ACC2M9Q4</accession>
<sequence length="117" mass="12481">MGCEVVIPSNGGIGNLMLTGIKGNIRSLGYSGALHDEKGLGNGRDVASTRHSCNRKGGAITALRIQLASESMPGSQSFAWQISNHQVTCLWVTSFTTTGIEGLWFGHLPELWSIGYC</sequence>